<feature type="compositionally biased region" description="Low complexity" evidence="1">
    <location>
        <begin position="260"/>
        <end position="274"/>
    </location>
</feature>
<dbReference type="KEGG" id="gjf:M493_15160"/>
<evidence type="ECO:0000256" key="1">
    <source>
        <dbReference type="SAM" id="MobiDB-lite"/>
    </source>
</evidence>
<dbReference type="SMART" id="SM00318">
    <property type="entry name" value="SNc"/>
    <property type="match status" value="1"/>
</dbReference>
<evidence type="ECO:0000256" key="2">
    <source>
        <dbReference type="SAM" id="Phobius"/>
    </source>
</evidence>
<gene>
    <name evidence="5" type="ORF">M493_15160</name>
</gene>
<organism evidence="5 6">
    <name type="scientific">Geobacillus genomosp. 3</name>
    <dbReference type="NCBI Taxonomy" id="1921421"/>
    <lineage>
        <taxon>Bacteria</taxon>
        <taxon>Bacillati</taxon>
        <taxon>Bacillota</taxon>
        <taxon>Bacilli</taxon>
        <taxon>Bacillales</taxon>
        <taxon>Anoxybacillaceae</taxon>
        <taxon>Geobacillus</taxon>
    </lineage>
</organism>
<dbReference type="EMBL" id="CP006254">
    <property type="protein sequence ID" value="AGT33248.1"/>
    <property type="molecule type" value="Genomic_DNA"/>
</dbReference>
<dbReference type="STRING" id="1921421.M493_15160"/>
<keyword evidence="2" id="KW-1133">Transmembrane helix</keyword>
<dbReference type="PROSITE" id="PS50830">
    <property type="entry name" value="TNASE_3"/>
    <property type="match status" value="1"/>
</dbReference>
<keyword evidence="3" id="KW-0732">Signal</keyword>
<dbReference type="Proteomes" id="UP000015500">
    <property type="component" value="Chromosome"/>
</dbReference>
<dbReference type="Gene3D" id="2.40.50.90">
    <property type="match status" value="1"/>
</dbReference>
<dbReference type="OrthoDB" id="4376109at2"/>
<feature type="signal peptide" evidence="3">
    <location>
        <begin position="1"/>
        <end position="22"/>
    </location>
</feature>
<evidence type="ECO:0000313" key="5">
    <source>
        <dbReference type="EMBL" id="AGT33248.1"/>
    </source>
</evidence>
<protein>
    <recommendedName>
        <fullName evidence="4">TNase-like domain-containing protein</fullName>
    </recommendedName>
</protein>
<feature type="transmembrane region" description="Helical" evidence="2">
    <location>
        <begin position="297"/>
        <end position="314"/>
    </location>
</feature>
<accession>S5ZS43</accession>
<reference evidence="5 6" key="1">
    <citation type="journal article" date="2014" name="Genome Announc.">
        <title>Complete Genome Sequence of the Thermophilic Polychlorinated Biphenyl Degrader Geobacillus sp. Strain JF8 (NBRC 109937).</title>
        <authorList>
            <person name="Shintani M."/>
            <person name="Ohtsubo Y."/>
            <person name="Fukuda K."/>
            <person name="Hosoyama A."/>
            <person name="Ohji S."/>
            <person name="Yamazoe A."/>
            <person name="Fujita N."/>
            <person name="Nagata Y."/>
            <person name="Tsuda M."/>
            <person name="Hatta T."/>
            <person name="Kimbara K."/>
        </authorList>
    </citation>
    <scope>NUCLEOTIDE SEQUENCE [LARGE SCALE GENOMIC DNA]</scope>
    <source>
        <strain evidence="5 6">JF8</strain>
    </source>
</reference>
<feature type="domain" description="TNase-like" evidence="4">
    <location>
        <begin position="101"/>
        <end position="230"/>
    </location>
</feature>
<dbReference type="InterPro" id="IPR016071">
    <property type="entry name" value="Staphylococal_nuclease_OB-fold"/>
</dbReference>
<evidence type="ECO:0000313" key="6">
    <source>
        <dbReference type="Proteomes" id="UP000015500"/>
    </source>
</evidence>
<feature type="chain" id="PRO_5038629673" description="TNase-like domain-containing protein" evidence="3">
    <location>
        <begin position="23"/>
        <end position="318"/>
    </location>
</feature>
<keyword evidence="2" id="KW-0812">Transmembrane</keyword>
<dbReference type="RefSeq" id="WP_020961039.1">
    <property type="nucleotide sequence ID" value="NC_022080.4"/>
</dbReference>
<feature type="region of interest" description="Disordered" evidence="1">
    <location>
        <begin position="226"/>
        <end position="292"/>
    </location>
</feature>
<proteinExistence type="predicted"/>
<dbReference type="AlphaFoldDB" id="S5ZS43"/>
<evidence type="ECO:0000256" key="3">
    <source>
        <dbReference type="SAM" id="SignalP"/>
    </source>
</evidence>
<evidence type="ECO:0000259" key="4">
    <source>
        <dbReference type="PROSITE" id="PS50830"/>
    </source>
</evidence>
<keyword evidence="2" id="KW-0472">Membrane</keyword>
<dbReference type="HOGENOM" id="CLU_887849_0_0_9"/>
<sequence>MRRMMIMIVCCLVMVVPIYAAAHPGELDELGGHFRNSDCTYLLHEPTALAKQAKTKEELVELIQKYNGNERCKRNLTPDRIDLDGHALGGNEDEATIRLGRTYQAELVECIDGDTAKFRLNGRVYTTRFLFIDTPESTIDVEPYGKEASQFTCSRLQKGGIALETDGKTLFDKYQRLLAWVWVDGRLLQEEIAKAGLVEDFYDYGDYKYEDRVRAALDEAKRTGAGMYGKGEADEKPTPNGAGQPPDDRRPEGNKPANEAPADSPSADRPSADSQRADQPSASDQEAAPKDRAGHPVVYTLFGLLAAAALYWLVRRRT</sequence>
<dbReference type="PATRIC" id="fig|1345697.3.peg.2967"/>
<dbReference type="InterPro" id="IPR035437">
    <property type="entry name" value="SNase_OB-fold_sf"/>
</dbReference>
<name>S5ZS43_GEOG3</name>
<dbReference type="SUPFAM" id="SSF50199">
    <property type="entry name" value="Staphylococcal nuclease"/>
    <property type="match status" value="1"/>
</dbReference>
<dbReference type="Pfam" id="PF00565">
    <property type="entry name" value="SNase"/>
    <property type="match status" value="1"/>
</dbReference>
<keyword evidence="6" id="KW-1185">Reference proteome</keyword>